<organism evidence="1 2">
    <name type="scientific">Candidatus Uhrbacteria bacterium RIFCSPLOWO2_01_FULL_47_25</name>
    <dbReference type="NCBI Taxonomy" id="1802402"/>
    <lineage>
        <taxon>Bacteria</taxon>
        <taxon>Candidatus Uhriibacteriota</taxon>
    </lineage>
</organism>
<accession>A0A1F7UUN2</accession>
<dbReference type="Gene3D" id="1.10.1220.10">
    <property type="entry name" value="Met repressor-like"/>
    <property type="match status" value="1"/>
</dbReference>
<sequence length="91" mass="10048">MKTVINIKADKAVKQQAQEVARELGLPLSTVINAYLKEFIRGRQVYLSAAPRMTPALEAILGRVEADIKTGRNISPKFASAKAMDDYLDEV</sequence>
<dbReference type="InterPro" id="IPR013321">
    <property type="entry name" value="Arc_rbn_hlx_hlx"/>
</dbReference>
<protein>
    <recommendedName>
        <fullName evidence="3">Damage-inducible protein J</fullName>
    </recommendedName>
</protein>
<comment type="caution">
    <text evidence="1">The sequence shown here is derived from an EMBL/GenBank/DDBJ whole genome shotgun (WGS) entry which is preliminary data.</text>
</comment>
<evidence type="ECO:0000313" key="2">
    <source>
        <dbReference type="Proteomes" id="UP000176846"/>
    </source>
</evidence>
<name>A0A1F7UUN2_9BACT</name>
<dbReference type="EMBL" id="MGEK01000030">
    <property type="protein sequence ID" value="OGL81418.1"/>
    <property type="molecule type" value="Genomic_DNA"/>
</dbReference>
<evidence type="ECO:0000313" key="1">
    <source>
        <dbReference type="EMBL" id="OGL81418.1"/>
    </source>
</evidence>
<reference evidence="1 2" key="1">
    <citation type="journal article" date="2016" name="Nat. Commun.">
        <title>Thousands of microbial genomes shed light on interconnected biogeochemical processes in an aquifer system.</title>
        <authorList>
            <person name="Anantharaman K."/>
            <person name="Brown C.T."/>
            <person name="Hug L.A."/>
            <person name="Sharon I."/>
            <person name="Castelle C.J."/>
            <person name="Probst A.J."/>
            <person name="Thomas B.C."/>
            <person name="Singh A."/>
            <person name="Wilkins M.J."/>
            <person name="Karaoz U."/>
            <person name="Brodie E.L."/>
            <person name="Williams K.H."/>
            <person name="Hubbard S.S."/>
            <person name="Banfield J.F."/>
        </authorList>
    </citation>
    <scope>NUCLEOTIDE SEQUENCE [LARGE SCALE GENOMIC DNA]</scope>
</reference>
<dbReference type="Proteomes" id="UP000176846">
    <property type="component" value="Unassembled WGS sequence"/>
</dbReference>
<evidence type="ECO:0008006" key="3">
    <source>
        <dbReference type="Google" id="ProtNLM"/>
    </source>
</evidence>
<proteinExistence type="predicted"/>
<dbReference type="AlphaFoldDB" id="A0A1F7UUN2"/>
<gene>
    <name evidence="1" type="ORF">A2936_00170</name>
</gene>
<dbReference type="GO" id="GO:0006355">
    <property type="term" value="P:regulation of DNA-templated transcription"/>
    <property type="evidence" value="ECO:0007669"/>
    <property type="project" value="InterPro"/>
</dbReference>